<evidence type="ECO:0000313" key="8">
    <source>
        <dbReference type="EMBL" id="BBU47720.1"/>
    </source>
</evidence>
<keyword evidence="8" id="KW-0547">Nucleotide-binding</keyword>
<evidence type="ECO:0000256" key="4">
    <source>
        <dbReference type="ARBA" id="ARBA00023172"/>
    </source>
</evidence>
<feature type="domain" description="DNA helicase Holliday junction RuvA type" evidence="7">
    <location>
        <begin position="1"/>
        <end position="59"/>
    </location>
</feature>
<evidence type="ECO:0000256" key="2">
    <source>
        <dbReference type="ARBA" id="ARBA00022763"/>
    </source>
</evidence>
<comment type="function">
    <text evidence="6">The RuvA-RuvB-RuvC complex processes Holliday junction (HJ) DNA during genetic recombination and DNA repair, while the RuvA-RuvB complex plays an important role in the rescue of blocked DNA replication forks via replication fork reversal (RFR). RuvA specifically binds to HJ cruciform DNA, conferring on it an open structure. The RuvB hexamer acts as an ATP-dependent pump, pulling dsDNA into and through the RuvAB complex. HJ branch migration allows RuvC to scan DNA until it finds its consensus sequence, where it cleaves and resolves the cruciform DNA.</text>
</comment>
<evidence type="ECO:0000256" key="3">
    <source>
        <dbReference type="ARBA" id="ARBA00023125"/>
    </source>
</evidence>
<sequence length="197" mass="22865">MILYKIGEVVHKNKNNLIFENKGDGYIVTTPKLDRFEVGQKLKIYLYEHITDYYHNFYGFKEFKERVLFIDLLGIEKIGPKVAISMLDKGWESIANYIANENWQELAKCQFINEKTAKLICVELSEKWRKMVDSNVAKIANDNVIMSELSNTLASFGFKKKQIDYALTNVTNKKDLDKMVEESINLITSYKDGEVRA</sequence>
<keyword evidence="2 6" id="KW-0227">DNA damage</keyword>
<keyword evidence="8" id="KW-0067">ATP-binding</keyword>
<keyword evidence="4 6" id="KW-0233">DNA recombination</keyword>
<comment type="caution">
    <text evidence="6">Lacks conserved residue(s) required for the propagation of feature annotation.</text>
</comment>
<dbReference type="EMBL" id="AP022325">
    <property type="protein sequence ID" value="BBU47720.1"/>
    <property type="molecule type" value="Genomic_DNA"/>
</dbReference>
<evidence type="ECO:0000256" key="1">
    <source>
        <dbReference type="ARBA" id="ARBA00022490"/>
    </source>
</evidence>
<dbReference type="GO" id="GO:0005737">
    <property type="term" value="C:cytoplasm"/>
    <property type="evidence" value="ECO:0007669"/>
    <property type="project" value="UniProtKB-SubCell"/>
</dbReference>
<dbReference type="GO" id="GO:0006310">
    <property type="term" value="P:DNA recombination"/>
    <property type="evidence" value="ECO:0007669"/>
    <property type="project" value="UniProtKB-UniRule"/>
</dbReference>
<dbReference type="NCBIfam" id="TIGR00084">
    <property type="entry name" value="ruvA"/>
    <property type="match status" value="1"/>
</dbReference>
<dbReference type="GO" id="GO:0000400">
    <property type="term" value="F:four-way junction DNA binding"/>
    <property type="evidence" value="ECO:0007669"/>
    <property type="project" value="UniProtKB-UniRule"/>
</dbReference>
<comment type="similarity">
    <text evidence="6">Belongs to the RuvA family.</text>
</comment>
<evidence type="ECO:0000256" key="5">
    <source>
        <dbReference type="ARBA" id="ARBA00023204"/>
    </source>
</evidence>
<gene>
    <name evidence="6 8" type="primary">ruvA</name>
    <name evidence="8" type="ORF">JPM2_4130</name>
</gene>
<dbReference type="InterPro" id="IPR010994">
    <property type="entry name" value="RuvA_2-like"/>
</dbReference>
<dbReference type="GO" id="GO:0005524">
    <property type="term" value="F:ATP binding"/>
    <property type="evidence" value="ECO:0007669"/>
    <property type="project" value="InterPro"/>
</dbReference>
<organism evidence="8 9">
    <name type="scientific">Mycoplasmopsis felis</name>
    <dbReference type="NCBI Taxonomy" id="33923"/>
    <lineage>
        <taxon>Bacteria</taxon>
        <taxon>Bacillati</taxon>
        <taxon>Mycoplasmatota</taxon>
        <taxon>Mycoplasmoidales</taxon>
        <taxon>Metamycoplasmataceae</taxon>
        <taxon>Mycoplasmopsis</taxon>
    </lineage>
</organism>
<dbReference type="Pfam" id="PF14520">
    <property type="entry name" value="HHH_5"/>
    <property type="match status" value="1"/>
</dbReference>
<dbReference type="Gene3D" id="2.40.50.140">
    <property type="entry name" value="Nucleic acid-binding proteins"/>
    <property type="match status" value="1"/>
</dbReference>
<dbReference type="Proteomes" id="UP000464317">
    <property type="component" value="Chromosome"/>
</dbReference>
<feature type="region of interest" description="Domain II" evidence="6">
    <location>
        <begin position="62"/>
        <end position="139"/>
    </location>
</feature>
<dbReference type="GO" id="GO:0006281">
    <property type="term" value="P:DNA repair"/>
    <property type="evidence" value="ECO:0007669"/>
    <property type="project" value="UniProtKB-UniRule"/>
</dbReference>
<dbReference type="HAMAP" id="MF_00031">
    <property type="entry name" value="DNA_HJ_migration_RuvA"/>
    <property type="match status" value="1"/>
</dbReference>
<dbReference type="KEGG" id="mfel:JPM2_4130"/>
<reference evidence="8 9" key="1">
    <citation type="submission" date="2020-01" db="EMBL/GenBank/DDBJ databases">
        <title>Complete genome sequence of Mycoplasma felis strain Myco-2.</title>
        <authorList>
            <person name="Kinoshita Y."/>
            <person name="Niwa H."/>
            <person name="Uchida-Fujii E."/>
            <person name="Nukada T."/>
        </authorList>
    </citation>
    <scope>NUCLEOTIDE SEQUENCE [LARGE SCALE GENOMIC DNA]</scope>
    <source>
        <strain evidence="8 9">Myco-2</strain>
    </source>
</reference>
<dbReference type="InterPro" id="IPR000085">
    <property type="entry name" value="RuvA"/>
</dbReference>
<comment type="subcellular location">
    <subcellularLocation>
        <location evidence="6">Cytoplasm</location>
    </subcellularLocation>
</comment>
<dbReference type="SUPFAM" id="SSF47781">
    <property type="entry name" value="RuvA domain 2-like"/>
    <property type="match status" value="1"/>
</dbReference>
<dbReference type="InterPro" id="IPR012340">
    <property type="entry name" value="NA-bd_OB-fold"/>
</dbReference>
<comment type="subunit">
    <text evidence="6">Homotetramer. Forms an RuvA(8)-RuvB(12)-Holliday junction (HJ) complex. HJ DNA is sandwiched between 2 RuvA tetramers; dsDNA enters through RuvA and exits via RuvB. An RuvB hexamer assembles on each DNA strand where it exits the tetramer. Each RuvB hexamer is contacted by two RuvA subunits (via domain III) on 2 adjacent RuvB subunits; this complex drives branch migration. In the full resolvosome a probable DNA-RuvA(4)-RuvB(12)-RuvC(2) complex forms which resolves the HJ.</text>
</comment>
<dbReference type="AlphaFoldDB" id="A0A809RVN7"/>
<evidence type="ECO:0000259" key="7">
    <source>
        <dbReference type="Pfam" id="PF01330"/>
    </source>
</evidence>
<dbReference type="GO" id="GO:0009378">
    <property type="term" value="F:four-way junction helicase activity"/>
    <property type="evidence" value="ECO:0007669"/>
    <property type="project" value="InterPro"/>
</dbReference>
<keyword evidence="1 6" id="KW-0963">Cytoplasm</keyword>
<dbReference type="GO" id="GO:0048476">
    <property type="term" value="C:Holliday junction resolvase complex"/>
    <property type="evidence" value="ECO:0007669"/>
    <property type="project" value="UniProtKB-UniRule"/>
</dbReference>
<keyword evidence="3 6" id="KW-0238">DNA-binding</keyword>
<name>A0A809RVN7_9BACT</name>
<keyword evidence="8" id="KW-0347">Helicase</keyword>
<protein>
    <recommendedName>
        <fullName evidence="6">Holliday junction branch migration complex subunit RuvA</fullName>
    </recommendedName>
</protein>
<evidence type="ECO:0000256" key="6">
    <source>
        <dbReference type="HAMAP-Rule" id="MF_00031"/>
    </source>
</evidence>
<accession>A0A809RVN7</accession>
<evidence type="ECO:0000313" key="9">
    <source>
        <dbReference type="Proteomes" id="UP000464317"/>
    </source>
</evidence>
<feature type="region of interest" description="Domain III" evidence="6">
    <location>
        <begin position="146"/>
        <end position="197"/>
    </location>
</feature>
<keyword evidence="5 6" id="KW-0234">DNA repair</keyword>
<comment type="domain">
    <text evidence="6">Has three domains with a flexible linker between the domains II and III and assumes an 'L' shape. Domain III is highly mobile and contacts RuvB.</text>
</comment>
<dbReference type="Gene3D" id="1.10.150.20">
    <property type="entry name" value="5' to 3' exonuclease, C-terminal subdomain"/>
    <property type="match status" value="1"/>
</dbReference>
<keyword evidence="9" id="KW-1185">Reference proteome</keyword>
<proteinExistence type="inferred from homology"/>
<dbReference type="RefSeq" id="WP_036430403.1">
    <property type="nucleotide sequence ID" value="NZ_AP022325.1"/>
</dbReference>
<dbReference type="Pfam" id="PF01330">
    <property type="entry name" value="RuvA_N"/>
    <property type="match status" value="1"/>
</dbReference>
<dbReference type="InterPro" id="IPR013849">
    <property type="entry name" value="DNA_helicase_Holl-junc_RuvA_I"/>
</dbReference>
<keyword evidence="8" id="KW-0378">Hydrolase</keyword>